<dbReference type="Proteomes" id="UP000092460">
    <property type="component" value="Unassembled WGS sequence"/>
</dbReference>
<organism evidence="9 10">
    <name type="scientific">Glossina palpalis gambiensis</name>
    <dbReference type="NCBI Taxonomy" id="67801"/>
    <lineage>
        <taxon>Eukaryota</taxon>
        <taxon>Metazoa</taxon>
        <taxon>Ecdysozoa</taxon>
        <taxon>Arthropoda</taxon>
        <taxon>Hexapoda</taxon>
        <taxon>Insecta</taxon>
        <taxon>Pterygota</taxon>
        <taxon>Neoptera</taxon>
        <taxon>Endopterygota</taxon>
        <taxon>Diptera</taxon>
        <taxon>Brachycera</taxon>
        <taxon>Muscomorpha</taxon>
        <taxon>Hippoboscoidea</taxon>
        <taxon>Glossinidae</taxon>
        <taxon>Glossina</taxon>
    </lineage>
</organism>
<evidence type="ECO:0000256" key="2">
    <source>
        <dbReference type="ARBA" id="ARBA00022679"/>
    </source>
</evidence>
<dbReference type="EMBL" id="JXJN01008158">
    <property type="status" value="NOT_ANNOTATED_CDS"/>
    <property type="molecule type" value="Genomic_DNA"/>
</dbReference>
<dbReference type="PANTHER" id="PTHR22883">
    <property type="entry name" value="ZINC FINGER DHHC DOMAIN CONTAINING PROTEIN"/>
    <property type="match status" value="1"/>
</dbReference>
<feature type="domain" description="Palmitoyltransferase DHHC" evidence="8">
    <location>
        <begin position="216"/>
        <end position="334"/>
    </location>
</feature>
<evidence type="ECO:0000313" key="9">
    <source>
        <dbReference type="EnsemblMetazoa" id="GPPI018201-PA"/>
    </source>
</evidence>
<evidence type="ECO:0000313" key="10">
    <source>
        <dbReference type="Proteomes" id="UP000092460"/>
    </source>
</evidence>
<keyword evidence="3 7" id="KW-0812">Transmembrane</keyword>
<reference evidence="10" key="1">
    <citation type="submission" date="2015-01" db="EMBL/GenBank/DDBJ databases">
        <authorList>
            <person name="Aksoy S."/>
            <person name="Warren W."/>
            <person name="Wilson R.K."/>
        </authorList>
    </citation>
    <scope>NUCLEOTIDE SEQUENCE [LARGE SCALE GENOMIC DNA]</scope>
    <source>
        <strain evidence="10">IAEA</strain>
    </source>
</reference>
<dbReference type="InterPro" id="IPR039859">
    <property type="entry name" value="PFA4/ZDH16/20/ERF2-like"/>
</dbReference>
<keyword evidence="10" id="KW-1185">Reference proteome</keyword>
<dbReference type="GO" id="GO:0005794">
    <property type="term" value="C:Golgi apparatus"/>
    <property type="evidence" value="ECO:0007669"/>
    <property type="project" value="TreeGrafter"/>
</dbReference>
<protein>
    <recommendedName>
        <fullName evidence="7">Palmitoyltransferase</fullName>
        <ecNumber evidence="7">2.3.1.225</ecNumber>
    </recommendedName>
</protein>
<feature type="transmembrane region" description="Helical" evidence="7">
    <location>
        <begin position="23"/>
        <end position="48"/>
    </location>
</feature>
<dbReference type="GO" id="GO:0006612">
    <property type="term" value="P:protein targeting to membrane"/>
    <property type="evidence" value="ECO:0007669"/>
    <property type="project" value="TreeGrafter"/>
</dbReference>
<feature type="transmembrane region" description="Helical" evidence="7">
    <location>
        <begin position="86"/>
        <end position="116"/>
    </location>
</feature>
<proteinExistence type="inferred from homology"/>
<feature type="transmembrane region" description="Helical" evidence="7">
    <location>
        <begin position="60"/>
        <end position="80"/>
    </location>
</feature>
<evidence type="ECO:0000256" key="4">
    <source>
        <dbReference type="ARBA" id="ARBA00022989"/>
    </source>
</evidence>
<dbReference type="GO" id="GO:0019706">
    <property type="term" value="F:protein-cysteine S-palmitoyltransferase activity"/>
    <property type="evidence" value="ECO:0007669"/>
    <property type="project" value="UniProtKB-EC"/>
</dbReference>
<dbReference type="STRING" id="67801.A0A1B0B429"/>
<keyword evidence="5 7" id="KW-0472">Membrane</keyword>
<keyword evidence="2 7" id="KW-0808">Transferase</keyword>
<accession>A0A1B0B429</accession>
<dbReference type="EC" id="2.3.1.225" evidence="7"/>
<feature type="transmembrane region" description="Helical" evidence="7">
    <location>
        <begin position="268"/>
        <end position="293"/>
    </location>
</feature>
<keyword evidence="6 7" id="KW-0012">Acyltransferase</keyword>
<comment type="caution">
    <text evidence="7">Lacks conserved residue(s) required for the propagation of feature annotation.</text>
</comment>
<comment type="domain">
    <text evidence="7">The DHHC domain is required for palmitoyltransferase activity.</text>
</comment>
<evidence type="ECO:0000256" key="3">
    <source>
        <dbReference type="ARBA" id="ARBA00022692"/>
    </source>
</evidence>
<keyword evidence="4 7" id="KW-1133">Transmembrane helix</keyword>
<sequence>MFFVCRPFLLVVKYIFLNLKFQLYFIFSIIFWCLSSYNFLLAGVVQNITVTISISSMEFMLNNIAMISVPCWNACLNLNVKYLLSFALMPALCLLVALHQLIALLVVPTCAFIILYNHRKTQSNRKQTRFFAVWLWSAVIFTTLMYHWDVYYVQMLRMTVQRTMTVLLAVTAFYCGGNTIYILKWRQHLNPSGSSNCGVSNEGKNLMIDVQCLIEEDLKICAHCNREQPPSSVHCSMCGTCVNGFIHHSYWLDCCISKENCRYYHATLLMSLFSFLAYVYFTFTMVCNSFYLGHFLDEPFFLPENCSIAFNEYLSGVSFVLAIQACIISIYILIKLFKNFNQSVHQHAGNLAEL</sequence>
<feature type="transmembrane region" description="Helical" evidence="7">
    <location>
        <begin position="128"/>
        <end position="148"/>
    </location>
</feature>
<dbReference type="PROSITE" id="PS50216">
    <property type="entry name" value="DHHC"/>
    <property type="match status" value="1"/>
</dbReference>
<comment type="catalytic activity">
    <reaction evidence="7">
        <text>L-cysteinyl-[protein] + hexadecanoyl-CoA = S-hexadecanoyl-L-cysteinyl-[protein] + CoA</text>
        <dbReference type="Rhea" id="RHEA:36683"/>
        <dbReference type="Rhea" id="RHEA-COMP:10131"/>
        <dbReference type="Rhea" id="RHEA-COMP:11032"/>
        <dbReference type="ChEBI" id="CHEBI:29950"/>
        <dbReference type="ChEBI" id="CHEBI:57287"/>
        <dbReference type="ChEBI" id="CHEBI:57379"/>
        <dbReference type="ChEBI" id="CHEBI:74151"/>
        <dbReference type="EC" id="2.3.1.225"/>
    </reaction>
</comment>
<comment type="subcellular location">
    <subcellularLocation>
        <location evidence="1">Membrane</location>
        <topology evidence="1">Multi-pass membrane protein</topology>
    </subcellularLocation>
</comment>
<dbReference type="InterPro" id="IPR001594">
    <property type="entry name" value="Palmitoyltrfase_DHHC"/>
</dbReference>
<evidence type="ECO:0000259" key="8">
    <source>
        <dbReference type="Pfam" id="PF01529"/>
    </source>
</evidence>
<dbReference type="Pfam" id="PF01529">
    <property type="entry name" value="DHHC"/>
    <property type="match status" value="1"/>
</dbReference>
<evidence type="ECO:0000256" key="1">
    <source>
        <dbReference type="ARBA" id="ARBA00004141"/>
    </source>
</evidence>
<dbReference type="GO" id="GO:0016020">
    <property type="term" value="C:membrane"/>
    <property type="evidence" value="ECO:0007669"/>
    <property type="project" value="UniProtKB-SubCell"/>
</dbReference>
<name>A0A1B0B429_9MUSC</name>
<feature type="transmembrane region" description="Helical" evidence="7">
    <location>
        <begin position="160"/>
        <end position="183"/>
    </location>
</feature>
<evidence type="ECO:0000256" key="5">
    <source>
        <dbReference type="ARBA" id="ARBA00023136"/>
    </source>
</evidence>
<feature type="transmembrane region" description="Helical" evidence="7">
    <location>
        <begin position="313"/>
        <end position="334"/>
    </location>
</feature>
<dbReference type="GO" id="GO:0005783">
    <property type="term" value="C:endoplasmic reticulum"/>
    <property type="evidence" value="ECO:0007669"/>
    <property type="project" value="TreeGrafter"/>
</dbReference>
<comment type="similarity">
    <text evidence="7">Belongs to the DHHC palmitoyltransferase family.</text>
</comment>
<dbReference type="VEuPathDB" id="VectorBase:GPPI018201"/>
<reference evidence="9" key="2">
    <citation type="submission" date="2020-05" db="UniProtKB">
        <authorList>
            <consortium name="EnsemblMetazoa"/>
        </authorList>
    </citation>
    <scope>IDENTIFICATION</scope>
    <source>
        <strain evidence="9">IAEA</strain>
    </source>
</reference>
<evidence type="ECO:0000256" key="7">
    <source>
        <dbReference type="RuleBase" id="RU079119"/>
    </source>
</evidence>
<dbReference type="EnsemblMetazoa" id="GPPI018201-RA">
    <property type="protein sequence ID" value="GPPI018201-PA"/>
    <property type="gene ID" value="GPPI018201"/>
</dbReference>
<evidence type="ECO:0000256" key="6">
    <source>
        <dbReference type="ARBA" id="ARBA00023315"/>
    </source>
</evidence>
<dbReference type="AlphaFoldDB" id="A0A1B0B429"/>